<feature type="domain" description="Prepilin type IV endopeptidase peptidase" evidence="2">
    <location>
        <begin position="16"/>
        <end position="116"/>
    </location>
</feature>
<dbReference type="RefSeq" id="WP_164626520.1">
    <property type="nucleotide sequence ID" value="NZ_JAAIVJ010000008.1"/>
</dbReference>
<keyword evidence="4" id="KW-1185">Reference proteome</keyword>
<dbReference type="Gene3D" id="1.20.120.1220">
    <property type="match status" value="1"/>
</dbReference>
<dbReference type="Proteomes" id="UP000477782">
    <property type="component" value="Unassembled WGS sequence"/>
</dbReference>
<evidence type="ECO:0000313" key="3">
    <source>
        <dbReference type="EMBL" id="NEY91261.1"/>
    </source>
</evidence>
<dbReference type="Pfam" id="PF01478">
    <property type="entry name" value="Peptidase_A24"/>
    <property type="match status" value="1"/>
</dbReference>
<feature type="transmembrane region" description="Helical" evidence="1">
    <location>
        <begin position="97"/>
        <end position="120"/>
    </location>
</feature>
<reference evidence="3 4" key="1">
    <citation type="submission" date="2020-02" db="EMBL/GenBank/DDBJ databases">
        <authorList>
            <person name="Chen W.-M."/>
        </authorList>
    </citation>
    <scope>NUCLEOTIDE SEQUENCE [LARGE SCALE GENOMIC DNA]</scope>
    <source>
        <strain evidence="3 4">KMS-5</strain>
    </source>
</reference>
<comment type="caution">
    <text evidence="3">The sequence shown here is derived from an EMBL/GenBank/DDBJ whole genome shotgun (WGS) entry which is preliminary data.</text>
</comment>
<evidence type="ECO:0000313" key="4">
    <source>
        <dbReference type="Proteomes" id="UP000477782"/>
    </source>
</evidence>
<name>A0A6M0QWA1_9RHOB</name>
<dbReference type="GO" id="GO:0016020">
    <property type="term" value="C:membrane"/>
    <property type="evidence" value="ECO:0007669"/>
    <property type="project" value="InterPro"/>
</dbReference>
<organism evidence="3 4">
    <name type="scientific">Tabrizicola oligotrophica</name>
    <dbReference type="NCBI Taxonomy" id="2710650"/>
    <lineage>
        <taxon>Bacteria</taxon>
        <taxon>Pseudomonadati</taxon>
        <taxon>Pseudomonadota</taxon>
        <taxon>Alphaproteobacteria</taxon>
        <taxon>Rhodobacterales</taxon>
        <taxon>Paracoccaceae</taxon>
        <taxon>Tabrizicola</taxon>
    </lineage>
</organism>
<proteinExistence type="predicted"/>
<keyword evidence="1" id="KW-1133">Transmembrane helix</keyword>
<dbReference type="EMBL" id="JAAIVJ010000008">
    <property type="protein sequence ID" value="NEY91261.1"/>
    <property type="molecule type" value="Genomic_DNA"/>
</dbReference>
<protein>
    <submittedName>
        <fullName evidence="3">Pilus assembly protein CpaA</fullName>
    </submittedName>
</protein>
<accession>A0A6M0QWA1</accession>
<evidence type="ECO:0000259" key="2">
    <source>
        <dbReference type="Pfam" id="PF01478"/>
    </source>
</evidence>
<keyword evidence="1" id="KW-0472">Membrane</keyword>
<dbReference type="GO" id="GO:0004190">
    <property type="term" value="F:aspartic-type endopeptidase activity"/>
    <property type="evidence" value="ECO:0007669"/>
    <property type="project" value="InterPro"/>
</dbReference>
<dbReference type="InterPro" id="IPR000045">
    <property type="entry name" value="Prepilin_IV_endopep_pep"/>
</dbReference>
<keyword evidence="1" id="KW-0812">Transmembrane</keyword>
<feature type="transmembrane region" description="Helical" evidence="1">
    <location>
        <begin position="57"/>
        <end position="77"/>
    </location>
</feature>
<dbReference type="AlphaFoldDB" id="A0A6M0QWA1"/>
<evidence type="ECO:0000256" key="1">
    <source>
        <dbReference type="SAM" id="Phobius"/>
    </source>
</evidence>
<feature type="transmembrane region" description="Helical" evidence="1">
    <location>
        <begin position="141"/>
        <end position="160"/>
    </location>
</feature>
<gene>
    <name evidence="3" type="ORF">G4Z14_13225</name>
</gene>
<sequence length="161" mass="16923">MGVLLTGLAALAMVACAGMFLRIAWVDFQSLKIRNRDVLYLLGPALILAATRDSAGILADLGAAGLLFALGLLAWLLRMMGAGDAKLYFPLGLAVGWAGLGAYALGLILGSVLLLVVTKAGAIFPPGRFRDRLMLFRLRRTYPYGVPMSLAALVAMVSAGV</sequence>